<comment type="cofactor">
    <cofactor evidence="1">
        <name>L-ascorbate</name>
        <dbReference type="ChEBI" id="CHEBI:38290"/>
    </cofactor>
</comment>
<comment type="caution">
    <text evidence="7">The sequence shown here is derived from an EMBL/GenBank/DDBJ whole genome shotgun (WGS) entry which is preliminary data.</text>
</comment>
<dbReference type="GO" id="GO:0005506">
    <property type="term" value="F:iron ion binding"/>
    <property type="evidence" value="ECO:0007669"/>
    <property type="project" value="InterPro"/>
</dbReference>
<proteinExistence type="predicted"/>
<evidence type="ECO:0000256" key="5">
    <source>
        <dbReference type="SAM" id="MobiDB-lite"/>
    </source>
</evidence>
<dbReference type="Pfam" id="PF13661">
    <property type="entry name" value="2OG-FeII_Oxy_4"/>
    <property type="match status" value="1"/>
</dbReference>
<name>A0A8J2PJV6_9HEXA</name>
<evidence type="ECO:0000256" key="1">
    <source>
        <dbReference type="ARBA" id="ARBA00001961"/>
    </source>
</evidence>
<dbReference type="GO" id="GO:0006449">
    <property type="term" value="P:regulation of translational termination"/>
    <property type="evidence" value="ECO:0007669"/>
    <property type="project" value="TreeGrafter"/>
</dbReference>
<protein>
    <recommendedName>
        <fullName evidence="6">Prolyl 4-hydroxylase alpha subunit domain-containing protein</fullName>
    </recommendedName>
</protein>
<dbReference type="GO" id="GO:0031418">
    <property type="term" value="F:L-ascorbic acid binding"/>
    <property type="evidence" value="ECO:0007669"/>
    <property type="project" value="UniProtKB-KW"/>
</dbReference>
<accession>A0A8J2PJV6</accession>
<feature type="region of interest" description="Disordered" evidence="5">
    <location>
        <begin position="1"/>
        <end position="25"/>
    </location>
</feature>
<reference evidence="7" key="1">
    <citation type="submission" date="2021-06" db="EMBL/GenBank/DDBJ databases">
        <authorList>
            <person name="Hodson N. C."/>
            <person name="Mongue J. A."/>
            <person name="Jaron S. K."/>
        </authorList>
    </citation>
    <scope>NUCLEOTIDE SEQUENCE</scope>
</reference>
<keyword evidence="8" id="KW-1185">Reference proteome</keyword>
<organism evidence="7 8">
    <name type="scientific">Allacma fusca</name>
    <dbReference type="NCBI Taxonomy" id="39272"/>
    <lineage>
        <taxon>Eukaryota</taxon>
        <taxon>Metazoa</taxon>
        <taxon>Ecdysozoa</taxon>
        <taxon>Arthropoda</taxon>
        <taxon>Hexapoda</taxon>
        <taxon>Collembola</taxon>
        <taxon>Symphypleona</taxon>
        <taxon>Sminthuridae</taxon>
        <taxon>Allacma</taxon>
    </lineage>
</organism>
<evidence type="ECO:0000256" key="4">
    <source>
        <dbReference type="ARBA" id="ARBA00023002"/>
    </source>
</evidence>
<gene>
    <name evidence="7" type="ORF">AFUS01_LOCUS43015</name>
</gene>
<keyword evidence="4" id="KW-0560">Oxidoreductase</keyword>
<evidence type="ECO:0000313" key="7">
    <source>
        <dbReference type="EMBL" id="CAG7833383.1"/>
    </source>
</evidence>
<dbReference type="OrthoDB" id="430522at2759"/>
<evidence type="ECO:0000313" key="8">
    <source>
        <dbReference type="Proteomes" id="UP000708208"/>
    </source>
</evidence>
<feature type="compositionally biased region" description="Polar residues" evidence="5">
    <location>
        <begin position="483"/>
        <end position="492"/>
    </location>
</feature>
<feature type="domain" description="Prolyl 4-hydroxylase alpha subunit" evidence="6">
    <location>
        <begin position="73"/>
        <end position="249"/>
    </location>
</feature>
<feature type="compositionally biased region" description="Basic and acidic residues" evidence="5">
    <location>
        <begin position="1"/>
        <end position="20"/>
    </location>
</feature>
<keyword evidence="3" id="KW-0223">Dioxygenase</keyword>
<dbReference type="GO" id="GO:0005737">
    <property type="term" value="C:cytoplasm"/>
    <property type="evidence" value="ECO:0007669"/>
    <property type="project" value="TreeGrafter"/>
</dbReference>
<feature type="region of interest" description="Disordered" evidence="5">
    <location>
        <begin position="415"/>
        <end position="435"/>
    </location>
</feature>
<dbReference type="AlphaFoldDB" id="A0A8J2PJV6"/>
<dbReference type="InterPro" id="IPR019601">
    <property type="entry name" value="Oxoglutarate/Fe-dep_Oase_C"/>
</dbReference>
<dbReference type="Proteomes" id="UP000708208">
    <property type="component" value="Unassembled WGS sequence"/>
</dbReference>
<feature type="region of interest" description="Disordered" evidence="5">
    <location>
        <begin position="450"/>
        <end position="552"/>
    </location>
</feature>
<dbReference type="EMBL" id="CAJVCH010569860">
    <property type="protein sequence ID" value="CAG7833383.1"/>
    <property type="molecule type" value="Genomic_DNA"/>
</dbReference>
<dbReference type="PANTHER" id="PTHR12117">
    <property type="entry name" value="HISTONE ACETYLTRANSFERASE COMPLEX"/>
    <property type="match status" value="1"/>
</dbReference>
<evidence type="ECO:0000256" key="2">
    <source>
        <dbReference type="ARBA" id="ARBA00022896"/>
    </source>
</evidence>
<dbReference type="SMART" id="SM00702">
    <property type="entry name" value="P4Hc"/>
    <property type="match status" value="1"/>
</dbReference>
<keyword evidence="2" id="KW-0847">Vitamin C</keyword>
<dbReference type="InterPro" id="IPR051842">
    <property type="entry name" value="uS12_prolyl_hydroxylase"/>
</dbReference>
<evidence type="ECO:0000259" key="6">
    <source>
        <dbReference type="SMART" id="SM00702"/>
    </source>
</evidence>
<dbReference type="InterPro" id="IPR006620">
    <property type="entry name" value="Pro_4_hyd_alph"/>
</dbReference>
<evidence type="ECO:0000256" key="3">
    <source>
        <dbReference type="ARBA" id="ARBA00022964"/>
    </source>
</evidence>
<dbReference type="Pfam" id="PF10637">
    <property type="entry name" value="Ofd1_CTDD"/>
    <property type="match status" value="1"/>
</dbReference>
<dbReference type="PANTHER" id="PTHR12117:SF0">
    <property type="entry name" value="PROLYL 3-HYDROXYLASE OGFOD1"/>
    <property type="match status" value="1"/>
</dbReference>
<dbReference type="GO" id="GO:0031543">
    <property type="term" value="F:peptidyl-proline dioxygenase activity"/>
    <property type="evidence" value="ECO:0007669"/>
    <property type="project" value="TreeGrafter"/>
</dbReference>
<dbReference type="InterPro" id="IPR039558">
    <property type="entry name" value="TPA1/OFD1_N"/>
</dbReference>
<feature type="compositionally biased region" description="Acidic residues" evidence="5">
    <location>
        <begin position="495"/>
        <end position="549"/>
    </location>
</feature>
<sequence length="640" mass="72364">MSSEIKKRKEDEINGEDTKVTKLPRQNLPSLKIKSDLESTPFLDEVRSAWGSDDFDKNNVKLGNKPFLHAEIAGILEEPGILKELNEVLIYEEKSSDLFHFHQSCDLSSVPKDCEGFQEIQALSEFFQTTLFNAIKHITGLPLSGKFDIFASQYEITDHLLCHDDELDSRRVAFIIYMSEVWKQEYGGTLDLFDSTENESGPYPGRIIKSIVPEFNKIAFFEVTAKSFHQVSEVVQESACRRAISGWYYGEPLPRPSVTLPEDAFKNVNYLDRKEIALDEFVDPLYLNPDTLRSANDQLSENSEILLSSFFKPDLYKVLAKKLEAIESSQWESMGPANLRQYKQLPSSDPAFPPELLEFFGSKSFLEFLQELTEFPFASEPELRFYCSLKKFQNGSYTLVRGKDRSYKLSTVGSVSKFEDSNDTEGEGHESDSDADEQLKNVALNPNSNHAVAKVNGHPDENGIEEPEETKSTENGFGAVPENANTDQNSGNEQENSEEEPENSEEEPENSEEEEDPDKDEAIELEYEEDEEEEDEGPEILDMEGEESGEPNRVDIMFFIIPSKDSETSTGWEETWGGNRIYTDDLTGNQLINVAPASNSLAVVVRDGSISSHYSYTNCLASKNIFYCYDFEFDFPIGGC</sequence>